<feature type="region of interest" description="Disordered" evidence="1">
    <location>
        <begin position="32"/>
        <end position="89"/>
    </location>
</feature>
<evidence type="ECO:0000256" key="1">
    <source>
        <dbReference type="SAM" id="MobiDB-lite"/>
    </source>
</evidence>
<feature type="compositionally biased region" description="Low complexity" evidence="1">
    <location>
        <begin position="229"/>
        <end position="238"/>
    </location>
</feature>
<feature type="compositionally biased region" description="Low complexity" evidence="1">
    <location>
        <begin position="484"/>
        <end position="501"/>
    </location>
</feature>
<gene>
    <name evidence="2" type="ORF">NDU88_002259</name>
</gene>
<sequence>MGVFILLSDPIGLICGPPDRLPEYASLVPIKLSRRGGSSRPGPAGPSSGGTKSMLVRGTPHHASSPCGTRIGPRQSSRRSPGGHQRSSTSHLQLAACSFSLTRSHSLALGSPHLCPTLLVLRNSGPAQPDPSRWASLCRSQRPGRRPPGSNQGSSTPLSQQAARSLSLTWRHSLASSSLHLCPTLLVLRNSGPAQPGPPGRLPPPVSVAWSSLPGGNQGSSTPQQAARSLSLPWSHSPASSSPHLCPTLFVLRNSGPAQPGPSWPASLHRSRRPGRRSRGGNQGSSTPQQAARSLSLTWSHSPASSSPHLCPTLLMLRNSGPAQPGPSWPASLHRSRRPGRRSPGALLFSAQRCSRFVTPDRPSPGPHARQVQVTRIRHCSSSIWPGGLGGQPGSALSRSYPRLREDAEFYWIPPASLRRSRQPGRRSPRSRQGSPASHLQQATRSLRLTRGHPPGSGSPRLCPTLLTLHNPGPAQLGITLALGPGRMGSSCGSSSRPGGPNCQPGSAASGSHS</sequence>
<dbReference type="Proteomes" id="UP001066276">
    <property type="component" value="Chromosome 5"/>
</dbReference>
<feature type="compositionally biased region" description="Polar residues" evidence="1">
    <location>
        <begin position="287"/>
        <end position="308"/>
    </location>
</feature>
<name>A0AAV7RE06_PLEWA</name>
<evidence type="ECO:0000313" key="2">
    <source>
        <dbReference type="EMBL" id="KAJ1149449.1"/>
    </source>
</evidence>
<keyword evidence="3" id="KW-1185">Reference proteome</keyword>
<dbReference type="EMBL" id="JANPWB010000009">
    <property type="protein sequence ID" value="KAJ1149449.1"/>
    <property type="molecule type" value="Genomic_DNA"/>
</dbReference>
<feature type="region of interest" description="Disordered" evidence="1">
    <location>
        <begin position="125"/>
        <end position="162"/>
    </location>
</feature>
<dbReference type="AlphaFoldDB" id="A0AAV7RE06"/>
<evidence type="ECO:0000313" key="3">
    <source>
        <dbReference type="Proteomes" id="UP001066276"/>
    </source>
</evidence>
<feature type="region of interest" description="Disordered" evidence="1">
    <location>
        <begin position="252"/>
        <end position="344"/>
    </location>
</feature>
<feature type="compositionally biased region" description="Polar residues" evidence="1">
    <location>
        <begin position="74"/>
        <end position="89"/>
    </location>
</feature>
<feature type="compositionally biased region" description="Basic residues" evidence="1">
    <location>
        <begin position="269"/>
        <end position="279"/>
    </location>
</feature>
<feature type="region of interest" description="Disordered" evidence="1">
    <location>
        <begin position="476"/>
        <end position="514"/>
    </location>
</feature>
<feature type="compositionally biased region" description="Basic residues" evidence="1">
    <location>
        <begin position="419"/>
        <end position="430"/>
    </location>
</feature>
<feature type="compositionally biased region" description="Pro residues" evidence="1">
    <location>
        <begin position="195"/>
        <end position="206"/>
    </location>
</feature>
<organism evidence="2 3">
    <name type="scientific">Pleurodeles waltl</name>
    <name type="common">Iberian ribbed newt</name>
    <dbReference type="NCBI Taxonomy" id="8319"/>
    <lineage>
        <taxon>Eukaryota</taxon>
        <taxon>Metazoa</taxon>
        <taxon>Chordata</taxon>
        <taxon>Craniata</taxon>
        <taxon>Vertebrata</taxon>
        <taxon>Euteleostomi</taxon>
        <taxon>Amphibia</taxon>
        <taxon>Batrachia</taxon>
        <taxon>Caudata</taxon>
        <taxon>Salamandroidea</taxon>
        <taxon>Salamandridae</taxon>
        <taxon>Pleurodelinae</taxon>
        <taxon>Pleurodeles</taxon>
    </lineage>
</organism>
<feature type="region of interest" description="Disordered" evidence="1">
    <location>
        <begin position="192"/>
        <end position="238"/>
    </location>
</feature>
<feature type="compositionally biased region" description="Low complexity" evidence="1">
    <location>
        <begin position="35"/>
        <end position="50"/>
    </location>
</feature>
<accession>A0AAV7RE06</accession>
<feature type="compositionally biased region" description="Polar residues" evidence="1">
    <location>
        <begin position="219"/>
        <end position="228"/>
    </location>
</feature>
<feature type="compositionally biased region" description="Polar residues" evidence="1">
    <location>
        <begin position="504"/>
        <end position="514"/>
    </location>
</feature>
<protein>
    <submittedName>
        <fullName evidence="2">Uncharacterized protein</fullName>
    </submittedName>
</protein>
<proteinExistence type="predicted"/>
<feature type="region of interest" description="Disordered" evidence="1">
    <location>
        <begin position="415"/>
        <end position="443"/>
    </location>
</feature>
<comment type="caution">
    <text evidence="2">The sequence shown here is derived from an EMBL/GenBank/DDBJ whole genome shotgun (WGS) entry which is preliminary data.</text>
</comment>
<reference evidence="2" key="1">
    <citation type="journal article" date="2022" name="bioRxiv">
        <title>Sequencing and chromosome-scale assembly of the giantPleurodeles waltlgenome.</title>
        <authorList>
            <person name="Brown T."/>
            <person name="Elewa A."/>
            <person name="Iarovenko S."/>
            <person name="Subramanian E."/>
            <person name="Araus A.J."/>
            <person name="Petzold A."/>
            <person name="Susuki M."/>
            <person name="Suzuki K.-i.T."/>
            <person name="Hayashi T."/>
            <person name="Toyoda A."/>
            <person name="Oliveira C."/>
            <person name="Osipova E."/>
            <person name="Leigh N.D."/>
            <person name="Simon A."/>
            <person name="Yun M.H."/>
        </authorList>
    </citation>
    <scope>NUCLEOTIDE SEQUENCE</scope>
    <source>
        <strain evidence="2">20211129_DDA</strain>
        <tissue evidence="2">Liver</tissue>
    </source>
</reference>